<evidence type="ECO:0000313" key="2">
    <source>
        <dbReference type="Proteomes" id="UP000215914"/>
    </source>
</evidence>
<gene>
    <name evidence="1" type="ORF">HanXRQr2_Chr15g0678251</name>
</gene>
<dbReference type="Gramene" id="mRNA:HanXRQr2_Chr15g0678251">
    <property type="protein sequence ID" value="mRNA:HanXRQr2_Chr15g0678251"/>
    <property type="gene ID" value="HanXRQr2_Chr15g0678251"/>
</dbReference>
<evidence type="ECO:0000313" key="1">
    <source>
        <dbReference type="EMBL" id="KAF5763263.1"/>
    </source>
</evidence>
<reference evidence="1" key="2">
    <citation type="submission" date="2020-06" db="EMBL/GenBank/DDBJ databases">
        <title>Helianthus annuus Genome sequencing and assembly Release 2.</title>
        <authorList>
            <person name="Gouzy J."/>
            <person name="Langlade N."/>
            <person name="Munos S."/>
        </authorList>
    </citation>
    <scope>NUCLEOTIDE SEQUENCE</scope>
    <source>
        <tissue evidence="1">Leaves</tissue>
    </source>
</reference>
<proteinExistence type="predicted"/>
<dbReference type="Proteomes" id="UP000215914">
    <property type="component" value="Unassembled WGS sequence"/>
</dbReference>
<keyword evidence="2" id="KW-1185">Reference proteome</keyword>
<name>A0A9K3DYB3_HELAN</name>
<sequence>MVQSTVASKPDSLPSFSSFRFFLIIHYGGFPSFLQSRRTSNSDATIIEQQININ</sequence>
<dbReference type="AlphaFoldDB" id="A0A9K3DYB3"/>
<reference evidence="1" key="1">
    <citation type="journal article" date="2017" name="Nature">
        <title>The sunflower genome provides insights into oil metabolism, flowering and Asterid evolution.</title>
        <authorList>
            <person name="Badouin H."/>
            <person name="Gouzy J."/>
            <person name="Grassa C.J."/>
            <person name="Murat F."/>
            <person name="Staton S.E."/>
            <person name="Cottret L."/>
            <person name="Lelandais-Briere C."/>
            <person name="Owens G.L."/>
            <person name="Carrere S."/>
            <person name="Mayjonade B."/>
            <person name="Legrand L."/>
            <person name="Gill N."/>
            <person name="Kane N.C."/>
            <person name="Bowers J.E."/>
            <person name="Hubner S."/>
            <person name="Bellec A."/>
            <person name="Berard A."/>
            <person name="Berges H."/>
            <person name="Blanchet N."/>
            <person name="Boniface M.C."/>
            <person name="Brunel D."/>
            <person name="Catrice O."/>
            <person name="Chaidir N."/>
            <person name="Claudel C."/>
            <person name="Donnadieu C."/>
            <person name="Faraut T."/>
            <person name="Fievet G."/>
            <person name="Helmstetter N."/>
            <person name="King M."/>
            <person name="Knapp S.J."/>
            <person name="Lai Z."/>
            <person name="Le Paslier M.C."/>
            <person name="Lippi Y."/>
            <person name="Lorenzon L."/>
            <person name="Mandel J.R."/>
            <person name="Marage G."/>
            <person name="Marchand G."/>
            <person name="Marquand E."/>
            <person name="Bret-Mestries E."/>
            <person name="Morien E."/>
            <person name="Nambeesan S."/>
            <person name="Nguyen T."/>
            <person name="Pegot-Espagnet P."/>
            <person name="Pouilly N."/>
            <person name="Raftis F."/>
            <person name="Sallet E."/>
            <person name="Schiex T."/>
            <person name="Thomas J."/>
            <person name="Vandecasteele C."/>
            <person name="Vares D."/>
            <person name="Vear F."/>
            <person name="Vautrin S."/>
            <person name="Crespi M."/>
            <person name="Mangin B."/>
            <person name="Burke J.M."/>
            <person name="Salse J."/>
            <person name="Munos S."/>
            <person name="Vincourt P."/>
            <person name="Rieseberg L.H."/>
            <person name="Langlade N.B."/>
        </authorList>
    </citation>
    <scope>NUCLEOTIDE SEQUENCE</scope>
    <source>
        <tissue evidence="1">Leaves</tissue>
    </source>
</reference>
<comment type="caution">
    <text evidence="1">The sequence shown here is derived from an EMBL/GenBank/DDBJ whole genome shotgun (WGS) entry which is preliminary data.</text>
</comment>
<dbReference type="EMBL" id="MNCJ02000330">
    <property type="protein sequence ID" value="KAF5763263.1"/>
    <property type="molecule type" value="Genomic_DNA"/>
</dbReference>
<protein>
    <submittedName>
        <fullName evidence="1">Uncharacterized protein</fullName>
    </submittedName>
</protein>
<accession>A0A9K3DYB3</accession>
<organism evidence="1 2">
    <name type="scientific">Helianthus annuus</name>
    <name type="common">Common sunflower</name>
    <dbReference type="NCBI Taxonomy" id="4232"/>
    <lineage>
        <taxon>Eukaryota</taxon>
        <taxon>Viridiplantae</taxon>
        <taxon>Streptophyta</taxon>
        <taxon>Embryophyta</taxon>
        <taxon>Tracheophyta</taxon>
        <taxon>Spermatophyta</taxon>
        <taxon>Magnoliopsida</taxon>
        <taxon>eudicotyledons</taxon>
        <taxon>Gunneridae</taxon>
        <taxon>Pentapetalae</taxon>
        <taxon>asterids</taxon>
        <taxon>campanulids</taxon>
        <taxon>Asterales</taxon>
        <taxon>Asteraceae</taxon>
        <taxon>Asteroideae</taxon>
        <taxon>Heliantheae alliance</taxon>
        <taxon>Heliantheae</taxon>
        <taxon>Helianthus</taxon>
    </lineage>
</organism>